<proteinExistence type="predicted"/>
<dbReference type="GO" id="GO:0005737">
    <property type="term" value="C:cytoplasm"/>
    <property type="evidence" value="ECO:0007669"/>
    <property type="project" value="TreeGrafter"/>
</dbReference>
<evidence type="ECO:0000313" key="2">
    <source>
        <dbReference type="EMBL" id="QLQ79965.1"/>
    </source>
</evidence>
<dbReference type="InterPro" id="IPR029063">
    <property type="entry name" value="SAM-dependent_MTases_sf"/>
</dbReference>
<dbReference type="OrthoDB" id="194386at2759"/>
<dbReference type="InterPro" id="IPR019410">
    <property type="entry name" value="Methyltransf_16"/>
</dbReference>
<dbReference type="AlphaFoldDB" id="A0A7H9HU80"/>
<evidence type="ECO:0000256" key="1">
    <source>
        <dbReference type="ARBA" id="ARBA00022679"/>
    </source>
</evidence>
<dbReference type="PANTHER" id="PTHR14614:SF130">
    <property type="entry name" value="PROTEIN-LYSINE N-METHYLTRANSFERASE EEF2KMT"/>
    <property type="match status" value="1"/>
</dbReference>
<gene>
    <name evidence="2" type="ORF">HG537_0C06140</name>
</gene>
<accession>A0A7H9HU80</accession>
<evidence type="ECO:0000313" key="3">
    <source>
        <dbReference type="Proteomes" id="UP000510647"/>
    </source>
</evidence>
<sequence>MRPIDLAFYDRIHLRCSPDSLLDFLRNSQGLQVRRDEFVHELELVESRNPFYAKTVVKTLIDNLDMFNEEETGARITVFPANDVWLSEWLYEKYVALLGVGQPAPTTKDVIQYRIGPDVKVKIEETPYLISAAGTTGFRTWEAALYLAFYLTSQNCNLVAERSRVLELGAGTGLVSAALCLKYADRLDKVYVTDGDSQLTTQLARNFQLNEIDTSKVHFQRLWWNDDAVPNDIDLVVAADVTYDSTVIPHLCQCIQQCLSNPTCKACLVSATVRNEETIAAFEKCITSLGLHCRIVSDTQSGDDSGLDSLIARPLLSSIRIYQIQQPEKHFSENFQNR</sequence>
<dbReference type="PANTHER" id="PTHR14614">
    <property type="entry name" value="HEPATOCELLULAR CARCINOMA-ASSOCIATED ANTIGEN"/>
    <property type="match status" value="1"/>
</dbReference>
<protein>
    <recommendedName>
        <fullName evidence="4">FAM86 N-terminal domain-containing protein</fullName>
    </recommendedName>
</protein>
<dbReference type="EMBL" id="CP059269">
    <property type="protein sequence ID" value="QLQ79965.1"/>
    <property type="molecule type" value="Genomic_DNA"/>
</dbReference>
<dbReference type="Gene3D" id="3.40.50.150">
    <property type="entry name" value="Vaccinia Virus protein VP39"/>
    <property type="match status" value="1"/>
</dbReference>
<dbReference type="Pfam" id="PF10294">
    <property type="entry name" value="Methyltransf_16"/>
    <property type="match status" value="1"/>
</dbReference>
<dbReference type="GO" id="GO:0008757">
    <property type="term" value="F:S-adenosylmethionine-dependent methyltransferase activity"/>
    <property type="evidence" value="ECO:0007669"/>
    <property type="project" value="UniProtKB-ARBA"/>
</dbReference>
<keyword evidence="1" id="KW-0808">Transferase</keyword>
<dbReference type="SUPFAM" id="SSF53335">
    <property type="entry name" value="S-adenosyl-L-methionine-dependent methyltransferases"/>
    <property type="match status" value="1"/>
</dbReference>
<organism evidence="2 3">
    <name type="scientific">Torulaspora globosa</name>
    <dbReference type="NCBI Taxonomy" id="48254"/>
    <lineage>
        <taxon>Eukaryota</taxon>
        <taxon>Fungi</taxon>
        <taxon>Dikarya</taxon>
        <taxon>Ascomycota</taxon>
        <taxon>Saccharomycotina</taxon>
        <taxon>Saccharomycetes</taxon>
        <taxon>Saccharomycetales</taxon>
        <taxon>Saccharomycetaceae</taxon>
        <taxon>Torulaspora</taxon>
    </lineage>
</organism>
<dbReference type="Proteomes" id="UP000510647">
    <property type="component" value="Chromosome 3"/>
</dbReference>
<keyword evidence="3" id="KW-1185">Reference proteome</keyword>
<evidence type="ECO:0008006" key="4">
    <source>
        <dbReference type="Google" id="ProtNLM"/>
    </source>
</evidence>
<reference evidence="2 3" key="1">
    <citation type="submission" date="2020-06" db="EMBL/GenBank/DDBJ databases">
        <title>The yeast mating-type switching endonuclease HO is a domesticated member of an unorthodox homing genetic element family.</title>
        <authorList>
            <person name="Coughlan A.Y."/>
            <person name="Lombardi L."/>
            <person name="Braun-Galleani S."/>
            <person name="Martos A.R."/>
            <person name="Galeote V."/>
            <person name="Bigey F."/>
            <person name="Dequin S."/>
            <person name="Byrne K.P."/>
            <person name="Wolfe K.H."/>
        </authorList>
    </citation>
    <scope>NUCLEOTIDE SEQUENCE [LARGE SCALE GENOMIC DNA]</scope>
    <source>
        <strain evidence="2 3">CBS2947</strain>
    </source>
</reference>
<name>A0A7H9HU80_9SACH</name>